<dbReference type="PATRIC" id="fig|1317118.6.peg.3818"/>
<dbReference type="Proteomes" id="UP000019063">
    <property type="component" value="Unassembled WGS sequence"/>
</dbReference>
<keyword evidence="2" id="KW-1185">Reference proteome</keyword>
<dbReference type="eggNOG" id="ENOG502ZPET">
    <property type="taxonomic scope" value="Bacteria"/>
</dbReference>
<protein>
    <submittedName>
        <fullName evidence="1">Uncharacterized protein</fullName>
    </submittedName>
</protein>
<proteinExistence type="predicted"/>
<dbReference type="RefSeq" id="WP_043846757.1">
    <property type="nucleotide sequence ID" value="NZ_AQQW01000015.1"/>
</dbReference>
<dbReference type="EMBL" id="AQQW01000015">
    <property type="protein sequence ID" value="ETW11200.1"/>
    <property type="molecule type" value="Genomic_DNA"/>
</dbReference>
<reference evidence="1 2" key="1">
    <citation type="journal article" date="2014" name="Antonie Van Leeuwenhoek">
        <title>Roseivivax atlanticus sp. nov., isolated from surface seawater of the Atlantic Ocean.</title>
        <authorList>
            <person name="Li G."/>
            <person name="Lai Q."/>
            <person name="Liu X."/>
            <person name="Sun F."/>
            <person name="Shao Z."/>
        </authorList>
    </citation>
    <scope>NUCLEOTIDE SEQUENCE [LARGE SCALE GENOMIC DNA]</scope>
    <source>
        <strain evidence="1 2">22II-s10s</strain>
    </source>
</reference>
<organism evidence="1 2">
    <name type="scientific">Roseivivax marinus</name>
    <dbReference type="NCBI Taxonomy" id="1379903"/>
    <lineage>
        <taxon>Bacteria</taxon>
        <taxon>Pseudomonadati</taxon>
        <taxon>Pseudomonadota</taxon>
        <taxon>Alphaproteobacteria</taxon>
        <taxon>Rhodobacterales</taxon>
        <taxon>Roseobacteraceae</taxon>
        <taxon>Roseivivax</taxon>
    </lineage>
</organism>
<evidence type="ECO:0000313" key="1">
    <source>
        <dbReference type="EMBL" id="ETW11200.1"/>
    </source>
</evidence>
<evidence type="ECO:0000313" key="2">
    <source>
        <dbReference type="Proteomes" id="UP000019063"/>
    </source>
</evidence>
<comment type="caution">
    <text evidence="1">The sequence shown here is derived from an EMBL/GenBank/DDBJ whole genome shotgun (WGS) entry which is preliminary data.</text>
</comment>
<dbReference type="STRING" id="1379903.ATO8_18640"/>
<sequence length="107" mass="11542">MIDHGLSLYLTEDELSSEEAYIGGSPLAVTQRPEVVMPTPTAAPWSWDLSTLPTGTTLTVSNEIGDTLEITDLSEPLELVDAGTYQVRLSPPFPWLALDATIEVPDA</sequence>
<dbReference type="AlphaFoldDB" id="W4HGS0"/>
<gene>
    <name evidence="1" type="ORF">ATO8_18640</name>
</gene>
<name>W4HGS0_9RHOB</name>
<accession>W4HGS0</accession>